<comment type="caution">
    <text evidence="3">The sequence shown here is derived from an EMBL/GenBank/DDBJ whole genome shotgun (WGS) entry which is preliminary data.</text>
</comment>
<feature type="non-terminal residue" evidence="3">
    <location>
        <position position="533"/>
    </location>
</feature>
<dbReference type="PANTHER" id="PTHR48258:SF15">
    <property type="entry name" value="OS02G0543900 PROTEIN"/>
    <property type="match status" value="1"/>
</dbReference>
<feature type="domain" description="DUF4218" evidence="2">
    <location>
        <begin position="79"/>
        <end position="191"/>
    </location>
</feature>
<dbReference type="Pfam" id="PF13960">
    <property type="entry name" value="DUF4218"/>
    <property type="match status" value="1"/>
</dbReference>
<dbReference type="Pfam" id="PF13952">
    <property type="entry name" value="DUF4216"/>
    <property type="match status" value="1"/>
</dbReference>
<evidence type="ECO:0008006" key="4">
    <source>
        <dbReference type="Google" id="ProtNLM"/>
    </source>
</evidence>
<feature type="domain" description="DUF4216" evidence="1">
    <location>
        <begin position="355"/>
        <end position="403"/>
    </location>
</feature>
<dbReference type="AlphaFoldDB" id="A0AAW2YBH0"/>
<proteinExistence type="predicted"/>
<accession>A0AAW2YBH0</accession>
<reference evidence="3" key="2">
    <citation type="journal article" date="2024" name="Plant">
        <title>Genomic evolution and insights into agronomic trait innovations of Sesamum species.</title>
        <authorList>
            <person name="Miao H."/>
            <person name="Wang L."/>
            <person name="Qu L."/>
            <person name="Liu H."/>
            <person name="Sun Y."/>
            <person name="Le M."/>
            <person name="Wang Q."/>
            <person name="Wei S."/>
            <person name="Zheng Y."/>
            <person name="Lin W."/>
            <person name="Duan Y."/>
            <person name="Cao H."/>
            <person name="Xiong S."/>
            <person name="Wang X."/>
            <person name="Wei L."/>
            <person name="Li C."/>
            <person name="Ma Q."/>
            <person name="Ju M."/>
            <person name="Zhao R."/>
            <person name="Li G."/>
            <person name="Mu C."/>
            <person name="Tian Q."/>
            <person name="Mei H."/>
            <person name="Zhang T."/>
            <person name="Gao T."/>
            <person name="Zhang H."/>
        </authorList>
    </citation>
    <scope>NUCLEOTIDE SEQUENCE</scope>
    <source>
        <strain evidence="3">KEN1</strain>
    </source>
</reference>
<sequence length="533" mass="62299">MALTEKDIFCKVLKSIRAPDGYTSNILKCVQIEKRTIGGLKSHDNHVLMQNLLPIAVRRALPKHVVDVLIELSTFFRKLCSNVNDKFELEKIQDRIALTLCHLERIFSPSFFDIMEHLPIHLAKEALIAGVVQYRWMYPIERFLMTLKKYMRNKAHPEGSIAKGYVLEECMTFCSRYLSDVESNVYKLPRNNDGNHNNDRLIGNGKRFHLNHVTWVQAHRYMLGNSDAVKSYRDLHMSQLRSDFPRTKRKEIEQLHHERFHEWFKEYIGNLRISSSESLPEDIITLSKGPSDWGMRHKACIVHGFRFRVKSYDATKKTQNNGVFCSAYTSCYASSKDKRPQIGAVQYYGVLTDIIKIHYSSNLQYILFKCDWINNEKGLKVDDFKFMLVNFNHVMYTGESILMNLTFFQLKQSKSGMLMNHLNQNGKWFLMASKRKQNGKAMMDVIRETVDFCAVHDPSLRNRGCSKPIVRWNSGVKLQLELTPDKKIDGPDRIVFKTQLRVLARNSYRFPLIYTSFCEIPQHLLDDLWYEIK</sequence>
<protein>
    <recommendedName>
        <fullName evidence="4">Transposase</fullName>
    </recommendedName>
</protein>
<dbReference type="InterPro" id="IPR025452">
    <property type="entry name" value="DUF4218"/>
</dbReference>
<dbReference type="PANTHER" id="PTHR48258">
    <property type="entry name" value="DUF4218 DOMAIN-CONTAINING PROTEIN-RELATED"/>
    <property type="match status" value="1"/>
</dbReference>
<evidence type="ECO:0000313" key="3">
    <source>
        <dbReference type="EMBL" id="KAL0463180.1"/>
    </source>
</evidence>
<evidence type="ECO:0000259" key="2">
    <source>
        <dbReference type="Pfam" id="PF13960"/>
    </source>
</evidence>
<dbReference type="InterPro" id="IPR025312">
    <property type="entry name" value="DUF4216"/>
</dbReference>
<gene>
    <name evidence="3" type="ORF">Slati_0205600</name>
</gene>
<dbReference type="EMBL" id="JACGWN010000001">
    <property type="protein sequence ID" value="KAL0463180.1"/>
    <property type="molecule type" value="Genomic_DNA"/>
</dbReference>
<name>A0AAW2YBH0_9LAMI</name>
<evidence type="ECO:0000259" key="1">
    <source>
        <dbReference type="Pfam" id="PF13952"/>
    </source>
</evidence>
<reference evidence="3" key="1">
    <citation type="submission" date="2020-06" db="EMBL/GenBank/DDBJ databases">
        <authorList>
            <person name="Li T."/>
            <person name="Hu X."/>
            <person name="Zhang T."/>
            <person name="Song X."/>
            <person name="Zhang H."/>
            <person name="Dai N."/>
            <person name="Sheng W."/>
            <person name="Hou X."/>
            <person name="Wei L."/>
        </authorList>
    </citation>
    <scope>NUCLEOTIDE SEQUENCE</scope>
    <source>
        <strain evidence="3">KEN1</strain>
        <tissue evidence="3">Leaf</tissue>
    </source>
</reference>
<organism evidence="3">
    <name type="scientific">Sesamum latifolium</name>
    <dbReference type="NCBI Taxonomy" id="2727402"/>
    <lineage>
        <taxon>Eukaryota</taxon>
        <taxon>Viridiplantae</taxon>
        <taxon>Streptophyta</taxon>
        <taxon>Embryophyta</taxon>
        <taxon>Tracheophyta</taxon>
        <taxon>Spermatophyta</taxon>
        <taxon>Magnoliopsida</taxon>
        <taxon>eudicotyledons</taxon>
        <taxon>Gunneridae</taxon>
        <taxon>Pentapetalae</taxon>
        <taxon>asterids</taxon>
        <taxon>lamiids</taxon>
        <taxon>Lamiales</taxon>
        <taxon>Pedaliaceae</taxon>
        <taxon>Sesamum</taxon>
    </lineage>
</organism>